<dbReference type="InterPro" id="IPR000014">
    <property type="entry name" value="PAS"/>
</dbReference>
<reference evidence="6" key="1">
    <citation type="journal article" date="2018" name="Front. Microbiol.">
        <title>Genome-Based Analysis Reveals the Taxonomy and Diversity of the Family Idiomarinaceae.</title>
        <authorList>
            <person name="Liu Y."/>
            <person name="Lai Q."/>
            <person name="Shao Z."/>
        </authorList>
    </citation>
    <scope>NUCLEOTIDE SEQUENCE [LARGE SCALE GENOMIC DNA]</scope>
    <source>
        <strain evidence="6">c121</strain>
    </source>
</reference>
<dbReference type="Proteomes" id="UP000287022">
    <property type="component" value="Unassembled WGS sequence"/>
</dbReference>
<dbReference type="STRING" id="1122124.GCA_000423165_01913"/>
<dbReference type="SUPFAM" id="SSF55785">
    <property type="entry name" value="PYP-like sensor domain (PAS domain)"/>
    <property type="match status" value="2"/>
</dbReference>
<dbReference type="Pfam" id="PF08447">
    <property type="entry name" value="PAS_3"/>
    <property type="match status" value="2"/>
</dbReference>
<name>A0A432Z2M2_9GAMM</name>
<dbReference type="PROSITE" id="PS50113">
    <property type="entry name" value="PAC"/>
    <property type="match status" value="2"/>
</dbReference>
<comment type="cofactor">
    <cofactor evidence="1">
        <name>Mg(2+)</name>
        <dbReference type="ChEBI" id="CHEBI:18420"/>
    </cofactor>
</comment>
<dbReference type="GO" id="GO:0003824">
    <property type="term" value="F:catalytic activity"/>
    <property type="evidence" value="ECO:0007669"/>
    <property type="project" value="UniProtKB-ARBA"/>
</dbReference>
<comment type="caution">
    <text evidence="5">The sequence shown here is derived from an EMBL/GenBank/DDBJ whole genome shotgun (WGS) entry which is preliminary data.</text>
</comment>
<proteinExistence type="predicted"/>
<dbReference type="Gene3D" id="3.30.450.20">
    <property type="entry name" value="PAS domain"/>
    <property type="match status" value="2"/>
</dbReference>
<dbReference type="InterPro" id="IPR000700">
    <property type="entry name" value="PAS-assoc_C"/>
</dbReference>
<evidence type="ECO:0000259" key="2">
    <source>
        <dbReference type="PROSITE" id="PS50112"/>
    </source>
</evidence>
<dbReference type="CDD" id="cd00130">
    <property type="entry name" value="PAS"/>
    <property type="match status" value="2"/>
</dbReference>
<dbReference type="SMART" id="SM00091">
    <property type="entry name" value="PAS"/>
    <property type="match status" value="2"/>
</dbReference>
<protein>
    <submittedName>
        <fullName evidence="5">Sensor domain-containing diguanylate cyclase</fullName>
    </submittedName>
</protein>
<dbReference type="AlphaFoldDB" id="A0A432Z2M2"/>
<feature type="domain" description="PAC" evidence="3">
    <location>
        <begin position="206"/>
        <end position="258"/>
    </location>
</feature>
<dbReference type="RefSeq" id="WP_026860641.1">
    <property type="nucleotide sequence ID" value="NZ_PIQE01000003.1"/>
</dbReference>
<keyword evidence="6" id="KW-1185">Reference proteome</keyword>
<dbReference type="InterPro" id="IPR052155">
    <property type="entry name" value="Biofilm_reg_signaling"/>
</dbReference>
<feature type="domain" description="PAC" evidence="3">
    <location>
        <begin position="80"/>
        <end position="131"/>
    </location>
</feature>
<dbReference type="InterPro" id="IPR013655">
    <property type="entry name" value="PAS_fold_3"/>
</dbReference>
<dbReference type="InterPro" id="IPR043128">
    <property type="entry name" value="Rev_trsase/Diguanyl_cyclase"/>
</dbReference>
<dbReference type="SMART" id="SM00267">
    <property type="entry name" value="GGDEF"/>
    <property type="match status" value="1"/>
</dbReference>
<dbReference type="PROSITE" id="PS50887">
    <property type="entry name" value="GGDEF"/>
    <property type="match status" value="1"/>
</dbReference>
<evidence type="ECO:0000259" key="3">
    <source>
        <dbReference type="PROSITE" id="PS50113"/>
    </source>
</evidence>
<dbReference type="CDD" id="cd01949">
    <property type="entry name" value="GGDEF"/>
    <property type="match status" value="1"/>
</dbReference>
<dbReference type="InterPro" id="IPR000160">
    <property type="entry name" value="GGDEF_dom"/>
</dbReference>
<feature type="domain" description="PAS" evidence="2">
    <location>
        <begin position="132"/>
        <end position="202"/>
    </location>
</feature>
<dbReference type="NCBIfam" id="TIGR00229">
    <property type="entry name" value="sensory_box"/>
    <property type="match status" value="1"/>
</dbReference>
<dbReference type="FunFam" id="3.30.70.270:FF:000001">
    <property type="entry name" value="Diguanylate cyclase domain protein"/>
    <property type="match status" value="1"/>
</dbReference>
<accession>A0A432Z2M2</accession>
<feature type="domain" description="PAS" evidence="2">
    <location>
        <begin position="22"/>
        <end position="77"/>
    </location>
</feature>
<evidence type="ECO:0000313" key="5">
    <source>
        <dbReference type="EMBL" id="RUO72131.1"/>
    </source>
</evidence>
<sequence length="433" mass="49366">MPTSAQHIMQQLPGVTYQLMRDPKGHFYFAFLSETAADLLGLEVAPLLEDASALLECVHPDDRERVINASILSAEQDLEWHHPFRFIRPDGRQLWLDAYDTGCQHDDGSLSWTGFIVEATHRRQLEQELRASELRFRTLVEQANDIIFTVDSNGIIGYLSPNWERCVEHPVDEALHRSFEEIVHPDDMATCNAFIQSILNGSPALDEIEFRVKHPDEQWHWYGCRGSRVEGDGNEPGYLMGIAREITEQRQQREKMARMARQDMLTNLPNRVHFDEAFERSLSQCQQQDTALAVLFVDLDDFKPVNDSHGHNIGDQLLIHVARRVKSCLRDSDLACRIGGDEFVVLARDLPSSEVATDVASTIAERIREELEKPFAIEQLTLSISASIGVAIYPFHAQQTGELLRCADQAMYHAKQGNRNCVKLWHRATEELR</sequence>
<evidence type="ECO:0000259" key="4">
    <source>
        <dbReference type="PROSITE" id="PS50887"/>
    </source>
</evidence>
<dbReference type="NCBIfam" id="TIGR00254">
    <property type="entry name" value="GGDEF"/>
    <property type="match status" value="1"/>
</dbReference>
<evidence type="ECO:0000256" key="1">
    <source>
        <dbReference type="ARBA" id="ARBA00001946"/>
    </source>
</evidence>
<organism evidence="5 6">
    <name type="scientific">Pseudidiomarina sediminum</name>
    <dbReference type="NCBI Taxonomy" id="431675"/>
    <lineage>
        <taxon>Bacteria</taxon>
        <taxon>Pseudomonadati</taxon>
        <taxon>Pseudomonadota</taxon>
        <taxon>Gammaproteobacteria</taxon>
        <taxon>Alteromonadales</taxon>
        <taxon>Idiomarinaceae</taxon>
        <taxon>Pseudidiomarina</taxon>
    </lineage>
</organism>
<dbReference type="Gene3D" id="3.30.70.270">
    <property type="match status" value="1"/>
</dbReference>
<dbReference type="PANTHER" id="PTHR44757:SF2">
    <property type="entry name" value="BIOFILM ARCHITECTURE MAINTENANCE PROTEIN MBAA"/>
    <property type="match status" value="1"/>
</dbReference>
<dbReference type="PROSITE" id="PS50112">
    <property type="entry name" value="PAS"/>
    <property type="match status" value="2"/>
</dbReference>
<dbReference type="Pfam" id="PF00990">
    <property type="entry name" value="GGDEF"/>
    <property type="match status" value="1"/>
</dbReference>
<gene>
    <name evidence="5" type="ORF">CWI80_10035</name>
</gene>
<dbReference type="InterPro" id="IPR035965">
    <property type="entry name" value="PAS-like_dom_sf"/>
</dbReference>
<dbReference type="InterPro" id="IPR029787">
    <property type="entry name" value="Nucleotide_cyclase"/>
</dbReference>
<feature type="domain" description="GGDEF" evidence="4">
    <location>
        <begin position="290"/>
        <end position="427"/>
    </location>
</feature>
<dbReference type="SUPFAM" id="SSF55073">
    <property type="entry name" value="Nucleotide cyclase"/>
    <property type="match status" value="1"/>
</dbReference>
<dbReference type="PANTHER" id="PTHR44757">
    <property type="entry name" value="DIGUANYLATE CYCLASE DGCP"/>
    <property type="match status" value="1"/>
</dbReference>
<evidence type="ECO:0000313" key="6">
    <source>
        <dbReference type="Proteomes" id="UP000287022"/>
    </source>
</evidence>
<dbReference type="EMBL" id="PIQE01000003">
    <property type="protein sequence ID" value="RUO72131.1"/>
    <property type="molecule type" value="Genomic_DNA"/>
</dbReference>